<keyword evidence="5" id="KW-0285">Flavoprotein</keyword>
<evidence type="ECO:0000256" key="5">
    <source>
        <dbReference type="ARBA" id="ARBA00022630"/>
    </source>
</evidence>
<comment type="cofactor">
    <cofactor evidence="1">
        <name>FAD</name>
        <dbReference type="ChEBI" id="CHEBI:57692"/>
    </cofactor>
</comment>
<evidence type="ECO:0000256" key="4">
    <source>
        <dbReference type="ARBA" id="ARBA00022553"/>
    </source>
</evidence>
<dbReference type="Gene3D" id="2.40.110.10">
    <property type="entry name" value="Butyryl-CoA Dehydrogenase, subunit A, domain 2"/>
    <property type="match status" value="2"/>
</dbReference>
<dbReference type="InterPro" id="IPR025110">
    <property type="entry name" value="AMP-bd_C"/>
</dbReference>
<dbReference type="Gene3D" id="1.10.540.10">
    <property type="entry name" value="Acyl-CoA dehydrogenase/oxidase, N-terminal domain"/>
    <property type="match status" value="1"/>
</dbReference>
<evidence type="ECO:0000256" key="1">
    <source>
        <dbReference type="ARBA" id="ARBA00001974"/>
    </source>
</evidence>
<dbReference type="SUPFAM" id="SSF56801">
    <property type="entry name" value="Acetyl-CoA synthetase-like"/>
    <property type="match status" value="1"/>
</dbReference>
<dbReference type="InterPro" id="IPR020806">
    <property type="entry name" value="PKS_PP-bd"/>
</dbReference>
<dbReference type="CDD" id="cd05930">
    <property type="entry name" value="A_NRPS"/>
    <property type="match status" value="1"/>
</dbReference>
<dbReference type="Gene3D" id="3.40.50.12780">
    <property type="entry name" value="N-terminal domain of ligase-like"/>
    <property type="match status" value="1"/>
</dbReference>
<dbReference type="PROSITE" id="PS50075">
    <property type="entry name" value="CARRIER"/>
    <property type="match status" value="1"/>
</dbReference>
<dbReference type="InterPro" id="IPR006091">
    <property type="entry name" value="Acyl-CoA_Oxase/DH_mid-dom"/>
</dbReference>
<feature type="region of interest" description="Disordered" evidence="7">
    <location>
        <begin position="381"/>
        <end position="408"/>
    </location>
</feature>
<dbReference type="RefSeq" id="WP_212013656.1">
    <property type="nucleotide sequence ID" value="NZ_JAAFYZ010000107.1"/>
</dbReference>
<dbReference type="Gene3D" id="1.10.1200.10">
    <property type="entry name" value="ACP-like"/>
    <property type="match status" value="1"/>
</dbReference>
<evidence type="ECO:0000256" key="3">
    <source>
        <dbReference type="ARBA" id="ARBA00022450"/>
    </source>
</evidence>
<evidence type="ECO:0000256" key="6">
    <source>
        <dbReference type="ARBA" id="ARBA00022827"/>
    </source>
</evidence>
<dbReference type="InterPro" id="IPR010071">
    <property type="entry name" value="AA_adenyl_dom"/>
</dbReference>
<comment type="similarity">
    <text evidence="2">Belongs to the acyl-CoA dehydrogenase family.</text>
</comment>
<keyword evidence="10" id="KW-1185">Reference proteome</keyword>
<dbReference type="InterPro" id="IPR036736">
    <property type="entry name" value="ACP-like_sf"/>
</dbReference>
<dbReference type="PROSITE" id="PS00455">
    <property type="entry name" value="AMP_BINDING"/>
    <property type="match status" value="1"/>
</dbReference>
<evidence type="ECO:0000313" key="10">
    <source>
        <dbReference type="Proteomes" id="UP000730482"/>
    </source>
</evidence>
<evidence type="ECO:0000313" key="9">
    <source>
        <dbReference type="EMBL" id="MBS2550579.1"/>
    </source>
</evidence>
<dbReference type="InterPro" id="IPR009100">
    <property type="entry name" value="AcylCoA_DH/oxidase_NM_dom_sf"/>
</dbReference>
<dbReference type="SUPFAM" id="SSF56645">
    <property type="entry name" value="Acyl-CoA dehydrogenase NM domain-like"/>
    <property type="match status" value="1"/>
</dbReference>
<dbReference type="InterPro" id="IPR045851">
    <property type="entry name" value="AMP-bd_C_sf"/>
</dbReference>
<dbReference type="SUPFAM" id="SSF47203">
    <property type="entry name" value="Acyl-CoA dehydrogenase C-terminal domain-like"/>
    <property type="match status" value="2"/>
</dbReference>
<reference evidence="9 10" key="1">
    <citation type="submission" date="2020-02" db="EMBL/GenBank/DDBJ databases">
        <title>Acidophilic actinobacteria isolated from forest soil.</title>
        <authorList>
            <person name="Golinska P."/>
        </authorList>
    </citation>
    <scope>NUCLEOTIDE SEQUENCE [LARGE SCALE GENOMIC DNA]</scope>
    <source>
        <strain evidence="9 10">NL8</strain>
    </source>
</reference>
<dbReference type="PANTHER" id="PTHR45527">
    <property type="entry name" value="NONRIBOSOMAL PEPTIDE SYNTHETASE"/>
    <property type="match status" value="1"/>
</dbReference>
<dbReference type="SMART" id="SM00823">
    <property type="entry name" value="PKS_PP"/>
    <property type="match status" value="1"/>
</dbReference>
<keyword evidence="4" id="KW-0597">Phosphoprotein</keyword>
<dbReference type="InterPro" id="IPR037069">
    <property type="entry name" value="AcylCoA_DH/ox_N_sf"/>
</dbReference>
<evidence type="ECO:0000256" key="2">
    <source>
        <dbReference type="ARBA" id="ARBA00009347"/>
    </source>
</evidence>
<keyword evidence="6" id="KW-0274">FAD</keyword>
<dbReference type="InterPro" id="IPR020845">
    <property type="entry name" value="AMP-binding_CS"/>
</dbReference>
<keyword evidence="3" id="KW-0596">Phosphopantetheine</keyword>
<organism evidence="9 10">
    <name type="scientific">Catenulispora pinistramenti</name>
    <dbReference type="NCBI Taxonomy" id="2705254"/>
    <lineage>
        <taxon>Bacteria</taxon>
        <taxon>Bacillati</taxon>
        <taxon>Actinomycetota</taxon>
        <taxon>Actinomycetes</taxon>
        <taxon>Catenulisporales</taxon>
        <taxon>Catenulisporaceae</taxon>
        <taxon>Catenulispora</taxon>
    </lineage>
</organism>
<evidence type="ECO:0000256" key="7">
    <source>
        <dbReference type="SAM" id="MobiDB-lite"/>
    </source>
</evidence>
<dbReference type="InterPro" id="IPR046373">
    <property type="entry name" value="Acyl-CoA_Oxase/DH_mid-dom_sf"/>
</dbReference>
<protein>
    <submittedName>
        <fullName evidence="9">Amino acid adenylation domain-containing protein</fullName>
    </submittedName>
</protein>
<dbReference type="Gene3D" id="1.20.140.10">
    <property type="entry name" value="Butyryl-CoA Dehydrogenase, subunit A, domain 3"/>
    <property type="match status" value="2"/>
</dbReference>
<dbReference type="InterPro" id="IPR000873">
    <property type="entry name" value="AMP-dep_synth/lig_dom"/>
</dbReference>
<proteinExistence type="inferred from homology"/>
<dbReference type="Pfam" id="PF02770">
    <property type="entry name" value="Acyl-CoA_dh_M"/>
    <property type="match status" value="1"/>
</dbReference>
<gene>
    <name evidence="9" type="ORF">KGQ19_27275</name>
</gene>
<feature type="domain" description="Carrier" evidence="8">
    <location>
        <begin position="1200"/>
        <end position="1275"/>
    </location>
</feature>
<dbReference type="EMBL" id="JAAFYZ010000107">
    <property type="protein sequence ID" value="MBS2550579.1"/>
    <property type="molecule type" value="Genomic_DNA"/>
</dbReference>
<dbReference type="InterPro" id="IPR009081">
    <property type="entry name" value="PP-bd_ACP"/>
</dbReference>
<dbReference type="Pfam" id="PF00441">
    <property type="entry name" value="Acyl-CoA_dh_1"/>
    <property type="match status" value="2"/>
</dbReference>
<dbReference type="InterPro" id="IPR013786">
    <property type="entry name" value="AcylCoA_DH/ox_N"/>
</dbReference>
<dbReference type="NCBIfam" id="TIGR01733">
    <property type="entry name" value="AA-adenyl-dom"/>
    <property type="match status" value="1"/>
</dbReference>
<dbReference type="InterPro" id="IPR042099">
    <property type="entry name" value="ANL_N_sf"/>
</dbReference>
<name>A0ABS5KX35_9ACTN</name>
<dbReference type="Gene3D" id="3.30.300.30">
    <property type="match status" value="1"/>
</dbReference>
<dbReference type="Pfam" id="PF02771">
    <property type="entry name" value="Acyl-CoA_dh_N"/>
    <property type="match status" value="1"/>
</dbReference>
<dbReference type="InterPro" id="IPR009075">
    <property type="entry name" value="AcylCo_DH/oxidase_C"/>
</dbReference>
<dbReference type="SUPFAM" id="SSF47336">
    <property type="entry name" value="ACP-like"/>
    <property type="match status" value="1"/>
</dbReference>
<dbReference type="Proteomes" id="UP000730482">
    <property type="component" value="Unassembled WGS sequence"/>
</dbReference>
<comment type="caution">
    <text evidence="9">The sequence shown here is derived from an EMBL/GenBank/DDBJ whole genome shotgun (WGS) entry which is preliminary data.</text>
</comment>
<dbReference type="Pfam" id="PF00501">
    <property type="entry name" value="AMP-binding"/>
    <property type="match status" value="1"/>
</dbReference>
<accession>A0ABS5KX35</accession>
<dbReference type="InterPro" id="IPR036250">
    <property type="entry name" value="AcylCo_DH-like_C"/>
</dbReference>
<sequence>MTPLFTAAQDDLRRRVRALLTRPDSQAELREVAGGPGAEGPEGHPWRLWRQLGARGWLAPHWPVRYGGLGLSWVDAGIVTEELILHGVSDTPIINGVFNFGEAVRVAGTPRQKQRYLPRIASGHIMASALLSEPGSGSDLASLACAATPSADGWVLTGTKIWNAKAHIAEVALCAARTSGESGYAGISLFTVPLRGPGVTITALDTTSAETLYRIEFDGLRLDPDQLVGTAGEAWPPLVSILTLERAGLGYHARARRWLSALAERLRRADDDVAAELRPRVAALARRTAVGSELAWQAVRELDEGADVALASATAKWFNTELGADIVDLAQEHDLGLAGDDAASRALDYARGEALGLTLAAGTSEMMLSIIQGDLRGALAEPAADPDLPRSPLESAVRAGQSGQPSPDLGSVLIRALAPQRAARQHPVLVAAAAEELRSPEHPGPLEVTESDGGWSVSGRRWAYGAAGVEDHVDLLVPIRQAGRDIVALVDGTRKGVRITPARPTNRGERLAVLRVDLDDVTVTEADICGPGSYPAALAEARLAAAGYLLGSSWALLRAALDRAEDRRQFGRPISANQAVGHPLAAAYTRLRGAILFARRAAAAPDSTAAAQAFVMAAESSAEIVRLATRVHGASGLLREGPAQTVAEQVVYPAVALGSLTAVRAEVAAACAAAAFAYPAEPAVAQEAPENELTDFAVPEQFVPEHRLVEAQVQRTPEAIALVCAGETMTYAALNARANQVARLLVAQGVGPEIPVGVCLERGPDQIIAVLGVLKAGGAYVPLDPATPPSRLRDMIDDADPAVLVTQEWMTEWLPDDRLVLCLDTDAELLTQNDTDLPGQTHPDGLMYIMYTSGSSGRPKGVMVTHGGIGQRISWDRESFPLTADDAVLQFTSLGFDPAVWEIFAALTSGARLVLIPAGAHVDPRKVVDIMRDERVSALFGVPSQLELLIEQRPGLLDCPSLRYVFSGGDAMTPALVASFAIEDAPELYNMYGPTELSIDATAWRAEPVSHTVPIGHPLPYVSAYVGHPGWEKVADGEVGELWAGGAGLARGYVARAAETASAFRPGPVGSPPGSRVYRTGDLVLRRDDGILEFHGRNDRQVKVRGYRIEPAEVEAALLELPRISQAAVVAVDDRLVAFVVATEGTDPAGVRRRLAERVPKHLVPGRIVPVEALSRNPSGKIDYAALRERARGSAPPPTAAVCDSPDALRVLYAKVLGLAEVADDEEFFALGGDSLSAARLVIQATRDLGLPLTLEMLLGTPTVADLATALYQGK</sequence>
<evidence type="ECO:0000259" key="8">
    <source>
        <dbReference type="PROSITE" id="PS50075"/>
    </source>
</evidence>
<dbReference type="PANTHER" id="PTHR45527:SF1">
    <property type="entry name" value="FATTY ACID SYNTHASE"/>
    <property type="match status" value="1"/>
</dbReference>
<dbReference type="Pfam" id="PF00550">
    <property type="entry name" value="PP-binding"/>
    <property type="match status" value="1"/>
</dbReference>
<dbReference type="Pfam" id="PF13193">
    <property type="entry name" value="AMP-binding_C"/>
    <property type="match status" value="1"/>
</dbReference>